<organism evidence="4 5">
    <name type="scientific">Stutzerimonas zhaodongensis</name>
    <dbReference type="NCBI Taxonomy" id="1176257"/>
    <lineage>
        <taxon>Bacteria</taxon>
        <taxon>Pseudomonadati</taxon>
        <taxon>Pseudomonadota</taxon>
        <taxon>Gammaproteobacteria</taxon>
        <taxon>Pseudomonadales</taxon>
        <taxon>Pseudomonadaceae</taxon>
        <taxon>Stutzerimonas</taxon>
    </lineage>
</organism>
<evidence type="ECO:0000313" key="5">
    <source>
        <dbReference type="Proteomes" id="UP000252554"/>
    </source>
</evidence>
<evidence type="ECO:0000313" key="3">
    <source>
        <dbReference type="EMBL" id="QWV19369.1"/>
    </source>
</evidence>
<protein>
    <submittedName>
        <fullName evidence="4">DUF305 domain-containing protein</fullName>
    </submittedName>
</protein>
<feature type="transmembrane region" description="Helical" evidence="1">
    <location>
        <begin position="40"/>
        <end position="62"/>
    </location>
</feature>
<dbReference type="Gene3D" id="1.20.1260.10">
    <property type="match status" value="1"/>
</dbReference>
<reference evidence="3 6" key="2">
    <citation type="submission" date="2021-06" db="EMBL/GenBank/DDBJ databases">
        <title>Microbial metabolic specificity influences pelagic lipid remineralization.</title>
        <authorList>
            <person name="Behrendt L."/>
            <person name="Hunter J.E."/>
            <person name="Alcolombri U."/>
            <person name="Smriga S."/>
            <person name="Mincer T."/>
            <person name="Lowenstein D.P."/>
            <person name="Peaudecerf F.J."/>
            <person name="Fernandez V.I."/>
            <person name="Fredricks H."/>
            <person name="Almblad H."/>
            <person name="Harrison J.J."/>
            <person name="Stocker R."/>
            <person name="Van Mooy B.A.S."/>
        </authorList>
    </citation>
    <scope>NUCLEOTIDE SEQUENCE [LARGE SCALE GENOMIC DNA]</scope>
    <source>
        <strain evidence="3 6">A252</strain>
    </source>
</reference>
<evidence type="ECO:0000256" key="1">
    <source>
        <dbReference type="SAM" id="Phobius"/>
    </source>
</evidence>
<dbReference type="Proteomes" id="UP000683436">
    <property type="component" value="Chromosome"/>
</dbReference>
<accession>A0A365PSK0</accession>
<evidence type="ECO:0000313" key="4">
    <source>
        <dbReference type="EMBL" id="RBA55266.1"/>
    </source>
</evidence>
<dbReference type="Proteomes" id="UP000252554">
    <property type="component" value="Unassembled WGS sequence"/>
</dbReference>
<dbReference type="Pfam" id="PF03713">
    <property type="entry name" value="DUF305"/>
    <property type="match status" value="1"/>
</dbReference>
<sequence>MQMSYWRFAAMIATSTVVMFGLMYLNTYASEHILWSETRAWMALLMGAVMAVIMLSFMLNMYKKKRVNIAIYIGSIVVFALTLWIIRSQATVGDAEYMKAMIPHHSIAIMTSERAQITDPRVRKLADEIIAAQRREIAEMKYLINELERVD</sequence>
<dbReference type="InterPro" id="IPR005183">
    <property type="entry name" value="DUF305_CopM-like"/>
</dbReference>
<keyword evidence="6" id="KW-1185">Reference proteome</keyword>
<dbReference type="RefSeq" id="WP_128121144.1">
    <property type="nucleotide sequence ID" value="NZ_CP076683.1"/>
</dbReference>
<reference evidence="4 5" key="1">
    <citation type="submission" date="2018-06" db="EMBL/GenBank/DDBJ databases">
        <title>Whole genome sequencing of four bacterial strains from South Shetland trench revealing bio-synthetic gene clusters.</title>
        <authorList>
            <person name="Abdel-Mageed W.M."/>
            <person name="Lehri B."/>
            <person name="Jarmusch S.A."/>
            <person name="Miranda K."/>
            <person name="Goodfellow M."/>
            <person name="Jaspars M."/>
            <person name="Karlyshev A.V."/>
        </authorList>
    </citation>
    <scope>NUCLEOTIDE SEQUENCE [LARGE SCALE GENOMIC DNA]</scope>
    <source>
        <strain evidence="4 5">SST2</strain>
    </source>
</reference>
<dbReference type="InterPro" id="IPR012347">
    <property type="entry name" value="Ferritin-like"/>
</dbReference>
<dbReference type="AlphaFoldDB" id="A0A365PSK0"/>
<dbReference type="EMBL" id="CP076683">
    <property type="protein sequence ID" value="QWV19369.1"/>
    <property type="molecule type" value="Genomic_DNA"/>
</dbReference>
<keyword evidence="1" id="KW-1133">Transmembrane helix</keyword>
<keyword evidence="1" id="KW-0812">Transmembrane</keyword>
<evidence type="ECO:0000313" key="6">
    <source>
        <dbReference type="Proteomes" id="UP000683436"/>
    </source>
</evidence>
<feature type="transmembrane region" description="Helical" evidence="1">
    <location>
        <begin position="5"/>
        <end position="25"/>
    </location>
</feature>
<gene>
    <name evidence="4" type="ORF">DQ403_15985</name>
    <name evidence="3" type="ORF">KQ248_17140</name>
</gene>
<evidence type="ECO:0000259" key="2">
    <source>
        <dbReference type="Pfam" id="PF03713"/>
    </source>
</evidence>
<feature type="transmembrane region" description="Helical" evidence="1">
    <location>
        <begin position="69"/>
        <end position="86"/>
    </location>
</feature>
<feature type="domain" description="DUF305" evidence="2">
    <location>
        <begin position="94"/>
        <end position="144"/>
    </location>
</feature>
<dbReference type="EMBL" id="QNTV01000013">
    <property type="protein sequence ID" value="RBA55266.1"/>
    <property type="molecule type" value="Genomic_DNA"/>
</dbReference>
<proteinExistence type="predicted"/>
<name>A0A365PSK0_9GAMM</name>
<keyword evidence="1" id="KW-0472">Membrane</keyword>